<evidence type="ECO:0000313" key="3">
    <source>
        <dbReference type="EMBL" id="CAJ1398969.1"/>
    </source>
</evidence>
<accession>A0AA36J4K2</accession>
<proteinExistence type="predicted"/>
<feature type="region of interest" description="Disordered" evidence="1">
    <location>
        <begin position="472"/>
        <end position="499"/>
    </location>
</feature>
<evidence type="ECO:0000313" key="4">
    <source>
        <dbReference type="Proteomes" id="UP001178507"/>
    </source>
</evidence>
<dbReference type="EMBL" id="CAUJNA010003317">
    <property type="protein sequence ID" value="CAJ1398969.1"/>
    <property type="molecule type" value="Genomic_DNA"/>
</dbReference>
<feature type="transmembrane region" description="Helical" evidence="2">
    <location>
        <begin position="509"/>
        <end position="529"/>
    </location>
</feature>
<sequence>MRWSLIPLAAVSVSGRTWPATLDQYLKIPEHKESEKELDEEDAAILDGIYAVEREESKHHKGRVILYHALSFYIYFLGWVWRSVDLPHDIPWTRLPLVSAYPIGQVPLKLRTYKDSIIPYFAGDARLCTCTLNTDVFDADAAAAKELGQGKVRSGRHWDESGCATLVVSYKEGAPMSYERGPDGCFQLNSVQGLEGLRFAANLTEEALGRPFDASHFAQKLLDLNLAKAKLVPDHTPGIRERVMSTNLNLFGNYKAGWAESSWEIFRRPTSLGSFGLGGAVPFLKDIYRATGLAKELQDIMEKQMNLMSCIVESRSRERPSFPCRLLLERRRGFVSAATDMALDFLPEWPPPLTPNCSKHIRGQSPDRKTCGTNVLLQLVLKRDVVTRRVYISKAGGLPNKDWQDRFLEAYDQMKNRAGGDDLQARVVLRSDIFGETLGTTFAAHSSVFRDEKLMHCLSSLAADIRETLLKRPVSTPDAPSGTTAKTAEWPSPDLPPPEKQGLGFFQTVRILAIGSLALGGLSICLVQARRAVQRASRVPRSIEMQSVSGASLT</sequence>
<dbReference type="AlphaFoldDB" id="A0AA36J4K2"/>
<keyword evidence="2" id="KW-0812">Transmembrane</keyword>
<reference evidence="3" key="1">
    <citation type="submission" date="2023-08" db="EMBL/GenBank/DDBJ databases">
        <authorList>
            <person name="Chen Y."/>
            <person name="Shah S."/>
            <person name="Dougan E. K."/>
            <person name="Thang M."/>
            <person name="Chan C."/>
        </authorList>
    </citation>
    <scope>NUCLEOTIDE SEQUENCE</scope>
</reference>
<protein>
    <submittedName>
        <fullName evidence="3">Uncharacterized protein</fullName>
    </submittedName>
</protein>
<name>A0AA36J4K2_9DINO</name>
<keyword evidence="2" id="KW-0472">Membrane</keyword>
<evidence type="ECO:0000256" key="1">
    <source>
        <dbReference type="SAM" id="MobiDB-lite"/>
    </source>
</evidence>
<evidence type="ECO:0000256" key="2">
    <source>
        <dbReference type="SAM" id="Phobius"/>
    </source>
</evidence>
<feature type="transmembrane region" description="Helical" evidence="2">
    <location>
        <begin position="64"/>
        <end position="81"/>
    </location>
</feature>
<keyword evidence="4" id="KW-1185">Reference proteome</keyword>
<keyword evidence="2" id="KW-1133">Transmembrane helix</keyword>
<organism evidence="3 4">
    <name type="scientific">Effrenium voratum</name>
    <dbReference type="NCBI Taxonomy" id="2562239"/>
    <lineage>
        <taxon>Eukaryota</taxon>
        <taxon>Sar</taxon>
        <taxon>Alveolata</taxon>
        <taxon>Dinophyceae</taxon>
        <taxon>Suessiales</taxon>
        <taxon>Symbiodiniaceae</taxon>
        <taxon>Effrenium</taxon>
    </lineage>
</organism>
<dbReference type="Proteomes" id="UP001178507">
    <property type="component" value="Unassembled WGS sequence"/>
</dbReference>
<gene>
    <name evidence="3" type="ORF">EVOR1521_LOCUS22610</name>
</gene>
<comment type="caution">
    <text evidence="3">The sequence shown here is derived from an EMBL/GenBank/DDBJ whole genome shotgun (WGS) entry which is preliminary data.</text>
</comment>